<keyword evidence="3" id="KW-1185">Reference proteome</keyword>
<dbReference type="AlphaFoldDB" id="A0A9R1CTY6"/>
<reference evidence="2" key="1">
    <citation type="journal article" date="2023" name="Front. Microbiol.">
        <title>Genomic-based phylogenetic and metabolic analyses of the genus Natronomonas, and description of Natronomonas aquatica sp. nov.</title>
        <authorList>
            <person name="Garcia-Roldan A."/>
            <person name="Duran-Viseras A."/>
            <person name="de la Haba R.R."/>
            <person name="Corral P."/>
            <person name="Sanchez-Porro C."/>
            <person name="Ventosa A."/>
        </authorList>
    </citation>
    <scope>NUCLEOTIDE SEQUENCE</scope>
    <source>
        <strain evidence="2">F2-12</strain>
    </source>
</reference>
<dbReference type="InterPro" id="IPR000914">
    <property type="entry name" value="SBP_5_dom"/>
</dbReference>
<feature type="domain" description="Solute-binding protein family 5" evidence="1">
    <location>
        <begin position="259"/>
        <end position="587"/>
    </location>
</feature>
<evidence type="ECO:0000313" key="3">
    <source>
        <dbReference type="Proteomes" id="UP001139494"/>
    </source>
</evidence>
<dbReference type="GO" id="GO:1904680">
    <property type="term" value="F:peptide transmembrane transporter activity"/>
    <property type="evidence" value="ECO:0007669"/>
    <property type="project" value="TreeGrafter"/>
</dbReference>
<dbReference type="GO" id="GO:0015833">
    <property type="term" value="P:peptide transport"/>
    <property type="evidence" value="ECO:0007669"/>
    <property type="project" value="TreeGrafter"/>
</dbReference>
<dbReference type="PANTHER" id="PTHR30290">
    <property type="entry name" value="PERIPLASMIC BINDING COMPONENT OF ABC TRANSPORTER"/>
    <property type="match status" value="1"/>
</dbReference>
<comment type="caution">
    <text evidence="2">The sequence shown here is derived from an EMBL/GenBank/DDBJ whole genome shotgun (WGS) entry which is preliminary data.</text>
</comment>
<dbReference type="EMBL" id="JAHLKM010000012">
    <property type="protein sequence ID" value="MCQ4333753.1"/>
    <property type="molecule type" value="Genomic_DNA"/>
</dbReference>
<gene>
    <name evidence="2" type="ORF">KM295_09730</name>
</gene>
<organism evidence="2 3">
    <name type="scientific">Natronomonas aquatica</name>
    <dbReference type="NCBI Taxonomy" id="2841590"/>
    <lineage>
        <taxon>Archaea</taxon>
        <taxon>Methanobacteriati</taxon>
        <taxon>Methanobacteriota</taxon>
        <taxon>Stenosarchaea group</taxon>
        <taxon>Halobacteria</taxon>
        <taxon>Halobacteriales</taxon>
        <taxon>Natronomonadaceae</taxon>
        <taxon>Natronomonas</taxon>
    </lineage>
</organism>
<dbReference type="InterPro" id="IPR039424">
    <property type="entry name" value="SBP_5"/>
</dbReference>
<dbReference type="Pfam" id="PF00496">
    <property type="entry name" value="SBP_bac_5"/>
    <property type="match status" value="1"/>
</dbReference>
<dbReference type="RefSeq" id="WP_256029779.1">
    <property type="nucleotide sequence ID" value="NZ_JAHLKM010000012.1"/>
</dbReference>
<accession>A0A9R1CTY6</accession>
<evidence type="ECO:0000313" key="2">
    <source>
        <dbReference type="EMBL" id="MCQ4333753.1"/>
    </source>
</evidence>
<dbReference type="Gene3D" id="3.10.105.10">
    <property type="entry name" value="Dipeptide-binding Protein, Domain 3"/>
    <property type="match status" value="2"/>
</dbReference>
<name>A0A9R1CTY6_9EURY</name>
<dbReference type="Proteomes" id="UP001139494">
    <property type="component" value="Unassembled WGS sequence"/>
</dbReference>
<protein>
    <submittedName>
        <fullName evidence="2">ABC transporter substrate-binding protein</fullName>
    </submittedName>
</protein>
<dbReference type="Gene3D" id="3.40.190.10">
    <property type="entry name" value="Periplasmic binding protein-like II"/>
    <property type="match status" value="1"/>
</dbReference>
<sequence>MVFGSGGRRRAFLAGVAGAATATAGCLGNVRNLLGRQGVDQLSLSIATLPASEDPYAVRIATRLADNLRASGIETMVDPVRPDVLFRDILINQDFDLYVARYPSHGAPDELRSMLYSPYAEESGWQNPFGFTDLTLDDLLDQQRSTEGADRIGMIHEIQRRVVREQPFTVVCFPDHLGAVRDDRFDGWPPGGPGRPPDYFRLHRVGSETTLQLLLGNDRITRNRNPIAVEYRNQGKFTGLLYDPLVWPGREDVEASPDPIPWLARTVAWEGDETLSATVQVRETPWHDGEPVTAEDVAFTYEFLGDTSLGEFETPVPTPWRRGRVSLVDATDVLDDRRIRIAFTTRNRSVARRALVVPILPRHIWRERTDPADIAGIELGGPTTQALVASNEAAVGSGPLQFVDGDAGESLSLEAFPDHFLYTGRNENIPDRLSEERPFDRIEFTVAPSHDAVVQILSDDGADAAADGLRASVVPRIVRDDDVSLTTRATASFYHIGYNCRRAPLVDPNFRRTIARHIDRETAVLDSLEGYGIPSEAPLKGQWVPDNLLWDGEANLPFFGTDGEFDEEAAMEAFQEAGYQYDGDRLIRRETT</sequence>
<proteinExistence type="predicted"/>
<evidence type="ECO:0000259" key="1">
    <source>
        <dbReference type="Pfam" id="PF00496"/>
    </source>
</evidence>
<dbReference type="SUPFAM" id="SSF53850">
    <property type="entry name" value="Periplasmic binding protein-like II"/>
    <property type="match status" value="2"/>
</dbReference>